<keyword evidence="2" id="KW-0238">DNA-binding</keyword>
<evidence type="ECO:0000313" key="3">
    <source>
        <dbReference type="Proteomes" id="UP000195950"/>
    </source>
</evidence>
<dbReference type="PANTHER" id="PTHR34585:SF22">
    <property type="entry name" value="HELIX-TURN-HELIX DOMAIN-CONTAINING PROTEIN"/>
    <property type="match status" value="1"/>
</dbReference>
<dbReference type="AlphaFoldDB" id="A0A1Y4IPV9"/>
<protein>
    <submittedName>
        <fullName evidence="2">DNA-binding protein</fullName>
    </submittedName>
</protein>
<dbReference type="SUPFAM" id="SSF46955">
    <property type="entry name" value="Putative DNA-binding domain"/>
    <property type="match status" value="1"/>
</dbReference>
<gene>
    <name evidence="2" type="ORF">B5F32_09335</name>
</gene>
<dbReference type="Proteomes" id="UP000195950">
    <property type="component" value="Unassembled WGS sequence"/>
</dbReference>
<dbReference type="GO" id="GO:0003677">
    <property type="term" value="F:DNA binding"/>
    <property type="evidence" value="ECO:0007669"/>
    <property type="project" value="UniProtKB-KW"/>
</dbReference>
<dbReference type="InterPro" id="IPR009061">
    <property type="entry name" value="DNA-bd_dom_put_sf"/>
</dbReference>
<accession>A0A1Y4IPV9</accession>
<reference evidence="3" key="1">
    <citation type="submission" date="2017-04" db="EMBL/GenBank/DDBJ databases">
        <title>Function of individual gut microbiota members based on whole genome sequencing of pure cultures obtained from chicken caecum.</title>
        <authorList>
            <person name="Medvecky M."/>
            <person name="Cejkova D."/>
            <person name="Polansky O."/>
            <person name="Karasova D."/>
            <person name="Kubasova T."/>
            <person name="Cizek A."/>
            <person name="Rychlik I."/>
        </authorList>
    </citation>
    <scope>NUCLEOTIDE SEQUENCE [LARGE SCALE GENOMIC DNA]</scope>
    <source>
        <strain evidence="3">An199</strain>
    </source>
</reference>
<dbReference type="PANTHER" id="PTHR34585">
    <property type="match status" value="1"/>
</dbReference>
<sequence length="96" mass="11083">MEITIIETSAYLELKRQLSMLSVQLGDFQRKVSPASPEKWLDAQEVCMALGISKRCLQNHRDRGLIPYSNIGGKCFYKEADIRQILEEGLIKKRRK</sequence>
<name>A0A1Y4IPV9_PARDI</name>
<feature type="domain" description="Helix-turn-helix" evidence="1">
    <location>
        <begin position="40"/>
        <end position="88"/>
    </location>
</feature>
<comment type="caution">
    <text evidence="2">The sequence shown here is derived from an EMBL/GenBank/DDBJ whole genome shotgun (WGS) entry which is preliminary data.</text>
</comment>
<dbReference type="InterPro" id="IPR041657">
    <property type="entry name" value="HTH_17"/>
</dbReference>
<evidence type="ECO:0000259" key="1">
    <source>
        <dbReference type="Pfam" id="PF12728"/>
    </source>
</evidence>
<evidence type="ECO:0000313" key="2">
    <source>
        <dbReference type="EMBL" id="OUP19701.1"/>
    </source>
</evidence>
<organism evidence="2 3">
    <name type="scientific">Parabacteroides distasonis</name>
    <dbReference type="NCBI Taxonomy" id="823"/>
    <lineage>
        <taxon>Bacteria</taxon>
        <taxon>Pseudomonadati</taxon>
        <taxon>Bacteroidota</taxon>
        <taxon>Bacteroidia</taxon>
        <taxon>Bacteroidales</taxon>
        <taxon>Tannerellaceae</taxon>
        <taxon>Parabacteroides</taxon>
    </lineage>
</organism>
<proteinExistence type="predicted"/>
<dbReference type="Pfam" id="PF12728">
    <property type="entry name" value="HTH_17"/>
    <property type="match status" value="1"/>
</dbReference>
<dbReference type="EMBL" id="NFJX01000006">
    <property type="protein sequence ID" value="OUP19701.1"/>
    <property type="molecule type" value="Genomic_DNA"/>
</dbReference>